<keyword evidence="2" id="KW-0472">Membrane</keyword>
<keyword evidence="4" id="KW-1185">Reference proteome</keyword>
<evidence type="ECO:0000313" key="4">
    <source>
        <dbReference type="Proteomes" id="UP000026915"/>
    </source>
</evidence>
<evidence type="ECO:0000313" key="3">
    <source>
        <dbReference type="EMBL" id="EOY01251.1"/>
    </source>
</evidence>
<dbReference type="Proteomes" id="UP000026915">
    <property type="component" value="Chromosome 2"/>
</dbReference>
<dbReference type="PANTHER" id="PTHR46695:SF4">
    <property type="entry name" value="ZINC FINGER CCCH DOMAIN-CONTAINING PROTEIN 44"/>
    <property type="match status" value="1"/>
</dbReference>
<dbReference type="AlphaFoldDB" id="A0A061E8H9"/>
<organism evidence="3 4">
    <name type="scientific">Theobroma cacao</name>
    <name type="common">Cacao</name>
    <name type="synonym">Cocoa</name>
    <dbReference type="NCBI Taxonomy" id="3641"/>
    <lineage>
        <taxon>Eukaryota</taxon>
        <taxon>Viridiplantae</taxon>
        <taxon>Streptophyta</taxon>
        <taxon>Embryophyta</taxon>
        <taxon>Tracheophyta</taxon>
        <taxon>Spermatophyta</taxon>
        <taxon>Magnoliopsida</taxon>
        <taxon>eudicotyledons</taxon>
        <taxon>Gunneridae</taxon>
        <taxon>Pentapetalae</taxon>
        <taxon>rosids</taxon>
        <taxon>malvids</taxon>
        <taxon>Malvales</taxon>
        <taxon>Malvaceae</taxon>
        <taxon>Byttnerioideae</taxon>
        <taxon>Theobroma</taxon>
    </lineage>
</organism>
<keyword evidence="2" id="KW-1133">Transmembrane helix</keyword>
<feature type="region of interest" description="Disordered" evidence="1">
    <location>
        <begin position="159"/>
        <end position="178"/>
    </location>
</feature>
<keyword evidence="2" id="KW-0812">Transmembrane</keyword>
<evidence type="ECO:0000256" key="2">
    <source>
        <dbReference type="SAM" id="Phobius"/>
    </source>
</evidence>
<dbReference type="EMBL" id="CM001880">
    <property type="protein sequence ID" value="EOY01251.1"/>
    <property type="molecule type" value="Genomic_DNA"/>
</dbReference>
<feature type="compositionally biased region" description="Polar residues" evidence="1">
    <location>
        <begin position="65"/>
        <end position="74"/>
    </location>
</feature>
<feature type="transmembrane region" description="Helical" evidence="2">
    <location>
        <begin position="298"/>
        <end position="318"/>
    </location>
</feature>
<feature type="region of interest" description="Disordered" evidence="1">
    <location>
        <begin position="65"/>
        <end position="87"/>
    </location>
</feature>
<dbReference type="eggNOG" id="KOG1862">
    <property type="taxonomic scope" value="Eukaryota"/>
</dbReference>
<sequence length="362" mass="38820">MNKNLNQTSEGQIIAGNVKQDDSEGKSGKSCGQSLRSPPLDDSSNGWDPNSGLISLVKALEASEPNQGSGQLIHSSPPDLANNPSGLDFIVPKHNEYSLGDESVSDLLAEIEAMESLNGLASLTSILRCDGHLAQGSELDCLSRIGGLSPALNLGQSDALSSTNDLQKPSQSTVTNEPFWVSQSEVVDTQKSSDGHSSTGVDMDEDLRPSDVSVNQYEAGSKMSGNIPGEWQHQFRHFCRESAIFGEANKGTLVQGTVIFKAENQVWIGAGPYGMLKSGNVLAFAQLQQRTADNLGGAAPFVKLLFLFCNILSVVFIFHRCTVIHMELVLSDLCPKGSEFVNFRNAGIARRENHVVIGTLES</sequence>
<feature type="compositionally biased region" description="Polar residues" evidence="1">
    <location>
        <begin position="30"/>
        <end position="48"/>
    </location>
</feature>
<feature type="compositionally biased region" description="Polar residues" evidence="1">
    <location>
        <begin position="185"/>
        <end position="200"/>
    </location>
</feature>
<feature type="region of interest" description="Disordered" evidence="1">
    <location>
        <begin position="185"/>
        <end position="207"/>
    </location>
</feature>
<protein>
    <submittedName>
        <fullName evidence="3">Uncharacterized protein</fullName>
    </submittedName>
</protein>
<feature type="region of interest" description="Disordered" evidence="1">
    <location>
        <begin position="1"/>
        <end position="48"/>
    </location>
</feature>
<dbReference type="HOGENOM" id="CLU_765950_0_0_1"/>
<evidence type="ECO:0000256" key="1">
    <source>
        <dbReference type="SAM" id="MobiDB-lite"/>
    </source>
</evidence>
<proteinExistence type="predicted"/>
<dbReference type="PANTHER" id="PTHR46695">
    <property type="entry name" value="ZINC FINGER CCCH DOMAIN-CONTAINING PROTEIN 44-RELATED"/>
    <property type="match status" value="1"/>
</dbReference>
<dbReference type="STRING" id="3641.A0A061E8H9"/>
<name>A0A061E8H9_THECC</name>
<reference evidence="3 4" key="1">
    <citation type="journal article" date="2013" name="Genome Biol.">
        <title>The genome sequence of the most widely cultivated cacao type and its use to identify candidate genes regulating pod color.</title>
        <authorList>
            <person name="Motamayor J.C."/>
            <person name="Mockaitis K."/>
            <person name="Schmutz J."/>
            <person name="Haiminen N."/>
            <person name="Iii D.L."/>
            <person name="Cornejo O."/>
            <person name="Findley S.D."/>
            <person name="Zheng P."/>
            <person name="Utro F."/>
            <person name="Royaert S."/>
            <person name="Saski C."/>
            <person name="Jenkins J."/>
            <person name="Podicheti R."/>
            <person name="Zhao M."/>
            <person name="Scheffler B.E."/>
            <person name="Stack J.C."/>
            <person name="Feltus F.A."/>
            <person name="Mustiga G.M."/>
            <person name="Amores F."/>
            <person name="Phillips W."/>
            <person name="Marelli J.P."/>
            <person name="May G.D."/>
            <person name="Shapiro H."/>
            <person name="Ma J."/>
            <person name="Bustamante C.D."/>
            <person name="Schnell R.J."/>
            <person name="Main D."/>
            <person name="Gilbert D."/>
            <person name="Parida L."/>
            <person name="Kuhn D.N."/>
        </authorList>
    </citation>
    <scope>NUCLEOTIDE SEQUENCE [LARGE SCALE GENOMIC DNA]</scope>
    <source>
        <strain evidence="4">cv. Matina 1-6</strain>
    </source>
</reference>
<accession>A0A061E8H9</accession>
<dbReference type="InParanoid" id="A0A061E8H9"/>
<dbReference type="Gramene" id="EOY01251">
    <property type="protein sequence ID" value="EOY01251"/>
    <property type="gene ID" value="TCM_011194"/>
</dbReference>
<feature type="compositionally biased region" description="Polar residues" evidence="1">
    <location>
        <begin position="1"/>
        <end position="11"/>
    </location>
</feature>
<gene>
    <name evidence="3" type="ORF">TCM_011194</name>
</gene>